<organism evidence="1 2">
    <name type="scientific">Colletotrichum spaethianum</name>
    <dbReference type="NCBI Taxonomy" id="700344"/>
    <lineage>
        <taxon>Eukaryota</taxon>
        <taxon>Fungi</taxon>
        <taxon>Dikarya</taxon>
        <taxon>Ascomycota</taxon>
        <taxon>Pezizomycotina</taxon>
        <taxon>Sordariomycetes</taxon>
        <taxon>Hypocreomycetidae</taxon>
        <taxon>Glomerellales</taxon>
        <taxon>Glomerellaceae</taxon>
        <taxon>Colletotrichum</taxon>
        <taxon>Colletotrichum spaethianum species complex</taxon>
    </lineage>
</organism>
<accession>A0AA37P9P0</accession>
<name>A0AA37P9P0_9PEZI</name>
<dbReference type="Proteomes" id="UP001055115">
    <property type="component" value="Unassembled WGS sequence"/>
</dbReference>
<dbReference type="EMBL" id="BQXU01000022">
    <property type="protein sequence ID" value="GKT48233.1"/>
    <property type="molecule type" value="Genomic_DNA"/>
</dbReference>
<dbReference type="RefSeq" id="XP_049130583.1">
    <property type="nucleotide sequence ID" value="XM_049274626.1"/>
</dbReference>
<dbReference type="GeneID" id="73329216"/>
<keyword evidence="2" id="KW-1185">Reference proteome</keyword>
<evidence type="ECO:0000313" key="2">
    <source>
        <dbReference type="Proteomes" id="UP001055115"/>
    </source>
</evidence>
<evidence type="ECO:0000313" key="1">
    <source>
        <dbReference type="EMBL" id="GKT48233.1"/>
    </source>
</evidence>
<comment type="caution">
    <text evidence="1">The sequence shown here is derived from an EMBL/GenBank/DDBJ whole genome shotgun (WGS) entry which is preliminary data.</text>
</comment>
<dbReference type="AlphaFoldDB" id="A0AA37P9P0"/>
<reference evidence="1 2" key="1">
    <citation type="submission" date="2022-03" db="EMBL/GenBank/DDBJ databases">
        <title>Genome data of Colletotrichum spp.</title>
        <authorList>
            <person name="Utami Y.D."/>
            <person name="Hiruma K."/>
        </authorList>
    </citation>
    <scope>NUCLEOTIDE SEQUENCE [LARGE SCALE GENOMIC DNA]</scope>
    <source>
        <strain evidence="1 2">MAFF 239500</strain>
    </source>
</reference>
<sequence>MADAQRTMTIMRTVVVLTVEDDGEDGVSDGPPRPADASIGVGVGDEVYDCDVWDFAIVETAAASDASRLTLARMTGAMPSRWYLC</sequence>
<proteinExistence type="predicted"/>
<protein>
    <submittedName>
        <fullName evidence="1">Uncharacterized protein</fullName>
    </submittedName>
</protein>
<gene>
    <name evidence="1" type="ORF">ColSpa_08414</name>
</gene>